<accession>A0A377ZZW6</accession>
<dbReference type="InterPro" id="IPR043129">
    <property type="entry name" value="ATPase_NBD"/>
</dbReference>
<evidence type="ECO:0000313" key="2">
    <source>
        <dbReference type="Proteomes" id="UP000254487"/>
    </source>
</evidence>
<dbReference type="Gene3D" id="3.30.420.40">
    <property type="match status" value="1"/>
</dbReference>
<dbReference type="Proteomes" id="UP000254487">
    <property type="component" value="Unassembled WGS sequence"/>
</dbReference>
<reference evidence="1 2" key="1">
    <citation type="submission" date="2018-06" db="EMBL/GenBank/DDBJ databases">
        <authorList>
            <consortium name="Pathogen Informatics"/>
            <person name="Doyle S."/>
        </authorList>
    </citation>
    <scope>NUCLEOTIDE SEQUENCE [LARGE SCALE GENOMIC DNA]</scope>
    <source>
        <strain evidence="1 2">NCTC10313</strain>
    </source>
</reference>
<organism evidence="1 2">
    <name type="scientific">Klebsiella pneumoniae subsp. ozaenae</name>
    <dbReference type="NCBI Taxonomy" id="574"/>
    <lineage>
        <taxon>Bacteria</taxon>
        <taxon>Pseudomonadati</taxon>
        <taxon>Pseudomonadota</taxon>
        <taxon>Gammaproteobacteria</taxon>
        <taxon>Enterobacterales</taxon>
        <taxon>Enterobacteriaceae</taxon>
        <taxon>Klebsiella/Raoultella group</taxon>
        <taxon>Klebsiella</taxon>
        <taxon>Klebsiella pneumoniae complex</taxon>
    </lineage>
</organism>
<dbReference type="GO" id="GO:0016301">
    <property type="term" value="F:kinase activity"/>
    <property type="evidence" value="ECO:0007669"/>
    <property type="project" value="UniProtKB-KW"/>
</dbReference>
<keyword evidence="1" id="KW-0808">Transferase</keyword>
<gene>
    <name evidence="1" type="ORF">NCTC10313_04754</name>
</gene>
<proteinExistence type="predicted"/>
<dbReference type="EMBL" id="UGLW01000003">
    <property type="protein sequence ID" value="STU92751.1"/>
    <property type="molecule type" value="Genomic_DNA"/>
</dbReference>
<sequence>MQNDTQNIIGVDVGSGSVRAGVFNLRGELLAHATREITLFRSAETRSSSRA</sequence>
<protein>
    <submittedName>
        <fullName evidence="1">FGGY-family pentulose kinase</fullName>
    </submittedName>
</protein>
<dbReference type="AlphaFoldDB" id="A0A377ZZW6"/>
<evidence type="ECO:0000313" key="1">
    <source>
        <dbReference type="EMBL" id="STU92751.1"/>
    </source>
</evidence>
<dbReference type="SUPFAM" id="SSF53067">
    <property type="entry name" value="Actin-like ATPase domain"/>
    <property type="match status" value="1"/>
</dbReference>
<keyword evidence="1" id="KW-0418">Kinase</keyword>
<name>A0A377ZZW6_KLEPO</name>